<dbReference type="Proteomes" id="UP000196239">
    <property type="component" value="Chromosome 1"/>
</dbReference>
<gene>
    <name evidence="2" type="ORF">NDEV_1225</name>
</gene>
<accession>A0A128A3R1</accession>
<proteinExistence type="predicted"/>
<dbReference type="EMBL" id="LN890280">
    <property type="protein sequence ID" value="CUR51990.1"/>
    <property type="molecule type" value="Genomic_DNA"/>
</dbReference>
<sequence>MLNTVYRDAIKKRDEARSIFKGEKFDQIIKTARENWVEYNPQKKDADIAGIDSSYNSTKFQGLELWVVTGVSVKSDGKIITENHNQGLGQPTPELETQASKMEVEACINSVDKADLVILDGSLYSQFLTRQTSLGNSITSAIKKRNNVIFISKTSSARKQFERLGSMAGDIFYYNHAVKTPGFSKIFVDTSLGAGKVVSYVYARLRDSTPLIKIELLGLDHKEDEIKLLLDMITKNSVGGYPYSLKLAHENCKISNSDLARLVSLYGLGNEIGSREVLS</sequence>
<keyword evidence="3" id="KW-1185">Reference proteome</keyword>
<evidence type="ECO:0000313" key="2">
    <source>
        <dbReference type="EMBL" id="CUR51990.1"/>
    </source>
</evidence>
<dbReference type="AlphaFoldDB" id="A0A128A3R1"/>
<dbReference type="InterPro" id="IPR018977">
    <property type="entry name" value="NurA_domain"/>
</dbReference>
<protein>
    <recommendedName>
        <fullName evidence="1">NurA domain-containing protein</fullName>
    </recommendedName>
</protein>
<evidence type="ECO:0000259" key="1">
    <source>
        <dbReference type="SMART" id="SM00933"/>
    </source>
</evidence>
<feature type="domain" description="NurA" evidence="1">
    <location>
        <begin position="46"/>
        <end position="254"/>
    </location>
</feature>
<dbReference type="KEGG" id="ndv:NDEV_1225"/>
<organism evidence="2 3">
    <name type="scientific">Nitrosotalea devaniterrae</name>
    <dbReference type="NCBI Taxonomy" id="1078905"/>
    <lineage>
        <taxon>Archaea</taxon>
        <taxon>Nitrososphaerota</taxon>
        <taxon>Nitrososphaeria</taxon>
        <taxon>Nitrosotaleales</taxon>
        <taxon>Nitrosotaleaceae</taxon>
        <taxon>Nitrosotalea</taxon>
    </lineage>
</organism>
<reference evidence="3" key="1">
    <citation type="submission" date="2015-10" db="EMBL/GenBank/DDBJ databases">
        <authorList>
            <person name="Lehtovirta-Morley L.E."/>
            <person name="Vieille C."/>
        </authorList>
    </citation>
    <scope>NUCLEOTIDE SEQUENCE [LARGE SCALE GENOMIC DNA]</scope>
</reference>
<evidence type="ECO:0000313" key="3">
    <source>
        <dbReference type="Proteomes" id="UP000196239"/>
    </source>
</evidence>
<name>A0A128A3R1_9ARCH</name>
<dbReference type="Pfam" id="PF09376">
    <property type="entry name" value="NurA"/>
    <property type="match status" value="1"/>
</dbReference>
<dbReference type="SMART" id="SM00933">
    <property type="entry name" value="NurA"/>
    <property type="match status" value="1"/>
</dbReference>